<dbReference type="Gene3D" id="3.40.50.720">
    <property type="entry name" value="NAD(P)-binding Rossmann-like Domain"/>
    <property type="match status" value="1"/>
</dbReference>
<dbReference type="PANTHER" id="PTHR43544:SF12">
    <property type="entry name" value="NAD(P)-BINDING ROSSMANN-FOLD SUPERFAMILY PROTEIN"/>
    <property type="match status" value="1"/>
</dbReference>
<dbReference type="CDD" id="cd05325">
    <property type="entry name" value="carb_red_sniffer_like_SDR_c"/>
    <property type="match status" value="1"/>
</dbReference>
<evidence type="ECO:0000313" key="1">
    <source>
        <dbReference type="EMBL" id="KAL3771593.1"/>
    </source>
</evidence>
<dbReference type="InterPro" id="IPR002347">
    <property type="entry name" value="SDR_fam"/>
</dbReference>
<dbReference type="InterPro" id="IPR051468">
    <property type="entry name" value="Fungal_SecMetab_SDRs"/>
</dbReference>
<dbReference type="SUPFAM" id="SSF51735">
    <property type="entry name" value="NAD(P)-binding Rossmann-fold domains"/>
    <property type="match status" value="1"/>
</dbReference>
<dbReference type="Proteomes" id="UP001530293">
    <property type="component" value="Unassembled WGS sequence"/>
</dbReference>
<comment type="caution">
    <text evidence="1">The sequence shown here is derived from an EMBL/GenBank/DDBJ whole genome shotgun (WGS) entry which is preliminary data.</text>
</comment>
<sequence>MAANRLCGSRIAAASSSFRRQCKVSAASSLSLSSWPIVASSTTSTNISVDKNIISSTVFSKYHLHTTNTPPRSYYSTFQPPENNKYHGTPVYNNIDIHTSPVSNAAAARNNDTEAVFVISGASRSMGLQFVKELLSRTNGRIVACVMRPGSAPALDSYLNSLSREERSRIEVYKLDVTNIHHIEQVAKDIGETYGRVDGLFNVAGVLGDKETTPGPEMNLSQLDQKWAEDQMAVNAIGPMMLTAKLAGLLKARKGRNNYLRTTGARESIVVNLSARVASMDDNQGGLAWYTYRMSKAALNAGVRASSHELRRQGTWTVALYPGMTDTAMSKPFQSEAMREKGLVFPVEFTVGRLMDVVDRMEEENTGGFYDWAGQAIPF</sequence>
<keyword evidence="2" id="KW-1185">Reference proteome</keyword>
<reference evidence="1 2" key="1">
    <citation type="submission" date="2024-10" db="EMBL/GenBank/DDBJ databases">
        <title>Updated reference genomes for cyclostephanoid diatoms.</title>
        <authorList>
            <person name="Roberts W.R."/>
            <person name="Alverson A.J."/>
        </authorList>
    </citation>
    <scope>NUCLEOTIDE SEQUENCE [LARGE SCALE GENOMIC DNA]</scope>
    <source>
        <strain evidence="1 2">AJA232-27</strain>
    </source>
</reference>
<accession>A0ABD3N8C7</accession>
<protein>
    <recommendedName>
        <fullName evidence="3">NAD(P)-binding protein</fullName>
    </recommendedName>
</protein>
<organism evidence="1 2">
    <name type="scientific">Discostella pseudostelligera</name>
    <dbReference type="NCBI Taxonomy" id="259834"/>
    <lineage>
        <taxon>Eukaryota</taxon>
        <taxon>Sar</taxon>
        <taxon>Stramenopiles</taxon>
        <taxon>Ochrophyta</taxon>
        <taxon>Bacillariophyta</taxon>
        <taxon>Coscinodiscophyceae</taxon>
        <taxon>Thalassiosirophycidae</taxon>
        <taxon>Stephanodiscales</taxon>
        <taxon>Stephanodiscaceae</taxon>
        <taxon>Discostella</taxon>
    </lineage>
</organism>
<dbReference type="InterPro" id="IPR036291">
    <property type="entry name" value="NAD(P)-bd_dom_sf"/>
</dbReference>
<evidence type="ECO:0000313" key="2">
    <source>
        <dbReference type="Proteomes" id="UP001530293"/>
    </source>
</evidence>
<name>A0ABD3N8C7_9STRA</name>
<dbReference type="PRINTS" id="PR00081">
    <property type="entry name" value="GDHRDH"/>
</dbReference>
<dbReference type="AlphaFoldDB" id="A0ABD3N8C7"/>
<dbReference type="EMBL" id="JALLBG020000023">
    <property type="protein sequence ID" value="KAL3771593.1"/>
    <property type="molecule type" value="Genomic_DNA"/>
</dbReference>
<dbReference type="Pfam" id="PF00106">
    <property type="entry name" value="adh_short"/>
    <property type="match status" value="1"/>
</dbReference>
<evidence type="ECO:0008006" key="3">
    <source>
        <dbReference type="Google" id="ProtNLM"/>
    </source>
</evidence>
<dbReference type="PANTHER" id="PTHR43544">
    <property type="entry name" value="SHORT-CHAIN DEHYDROGENASE/REDUCTASE"/>
    <property type="match status" value="1"/>
</dbReference>
<gene>
    <name evidence="1" type="ORF">ACHAWU_003768</name>
</gene>
<proteinExistence type="predicted"/>